<organism evidence="14 15">
    <name type="scientific">Rhizobium glycinendophyticum</name>
    <dbReference type="NCBI Taxonomy" id="2589807"/>
    <lineage>
        <taxon>Bacteria</taxon>
        <taxon>Pseudomonadati</taxon>
        <taxon>Pseudomonadota</taxon>
        <taxon>Alphaproteobacteria</taxon>
        <taxon>Hyphomicrobiales</taxon>
        <taxon>Rhizobiaceae</taxon>
        <taxon>Rhizobium/Agrobacterium group</taxon>
        <taxon>Rhizobium</taxon>
    </lineage>
</organism>
<evidence type="ECO:0000256" key="11">
    <source>
        <dbReference type="SAM" id="Phobius"/>
    </source>
</evidence>
<evidence type="ECO:0000259" key="13">
    <source>
        <dbReference type="Pfam" id="PF08345"/>
    </source>
</evidence>
<comment type="function">
    <text evidence="9">The M ring may be actively involved in energy transduction.</text>
</comment>
<evidence type="ECO:0000256" key="9">
    <source>
        <dbReference type="PIRNR" id="PIRNR004862"/>
    </source>
</evidence>
<dbReference type="GO" id="GO:0009431">
    <property type="term" value="C:bacterial-type flagellum basal body, MS ring"/>
    <property type="evidence" value="ECO:0007669"/>
    <property type="project" value="InterPro"/>
</dbReference>
<dbReference type="GO" id="GO:0071973">
    <property type="term" value="P:bacterial-type flagellum-dependent cell motility"/>
    <property type="evidence" value="ECO:0007669"/>
    <property type="project" value="InterPro"/>
</dbReference>
<dbReference type="PANTHER" id="PTHR30046">
    <property type="entry name" value="FLAGELLAR M-RING PROTEIN"/>
    <property type="match status" value="1"/>
</dbReference>
<evidence type="ECO:0000256" key="7">
    <source>
        <dbReference type="ARBA" id="ARBA00023136"/>
    </source>
</evidence>
<dbReference type="PRINTS" id="PR01009">
    <property type="entry name" value="FLGMRINGFLIF"/>
</dbReference>
<protein>
    <recommendedName>
        <fullName evidence="9">Flagellar M-ring protein</fullName>
    </recommendedName>
</protein>
<sequence length="570" mass="60311">MMVRDRMNLLNQVLQISKNFAAMGQAKLLAMAGVTLVSFAIIIAGALYVNKPSFETLYVGLEPVDLNQISIALAESGIDFETGSDGASVLVRAGMTGKARLLLAERGLPNSANAGYELFDNVGSLGLTSFMQEVTRVRALEGEVARTIQQIAGIAAARVHIVMPDVGNFRRGEQKPTASVMIRASSDAGRKAAGSIRQLVASSVPGLNVEDVTILDSTGQLLAAGDETGGEAAKSLGVVQSVQREIETNIDKALAPFLGMDNFRSSVTAQINTDSQQIQETIYDPESRVERSVRVTKEAQKSLQRQSDTAATVEQNIPQAAPEAGGGGPESSDEQDKKEEQTNYEINSKTVATVKNSYVVEKLSVAVVVNRGRIAKMVGEPVDQAKIDAYLAEMQKIVTSASGLDPARGDVVTLTAMDFLENQLLEESATGPGLMEILSRNIGGIINSLAFVAVAFLIVWMGIRPMIRTAGGGGADVALAGGVGEQAAGLELPDFSPAIGGGSAGGLMDGFGSDFGFDSTDDLLSMDDDPNGGFNRRVKEGPERRLSRMVEISEERAAKILRKWAVENAA</sequence>
<evidence type="ECO:0000256" key="2">
    <source>
        <dbReference type="ARBA" id="ARBA00004651"/>
    </source>
</evidence>
<dbReference type="OrthoDB" id="9807026at2"/>
<keyword evidence="14" id="KW-0966">Cell projection</keyword>
<dbReference type="GO" id="GO:0005886">
    <property type="term" value="C:plasma membrane"/>
    <property type="evidence" value="ECO:0007669"/>
    <property type="project" value="UniProtKB-SubCell"/>
</dbReference>
<evidence type="ECO:0000256" key="3">
    <source>
        <dbReference type="ARBA" id="ARBA00007971"/>
    </source>
</evidence>
<evidence type="ECO:0000313" key="14">
    <source>
        <dbReference type="EMBL" id="TPP12014.1"/>
    </source>
</evidence>
<comment type="similarity">
    <text evidence="3 9">Belongs to the FliF family.</text>
</comment>
<proteinExistence type="inferred from homology"/>
<evidence type="ECO:0000259" key="12">
    <source>
        <dbReference type="Pfam" id="PF01514"/>
    </source>
</evidence>
<dbReference type="NCBIfam" id="TIGR00206">
    <property type="entry name" value="fliF"/>
    <property type="match status" value="1"/>
</dbReference>
<gene>
    <name evidence="14" type="primary">fliF</name>
    <name evidence="14" type="ORF">FJQ55_02815</name>
</gene>
<keyword evidence="6 11" id="KW-1133">Transmembrane helix</keyword>
<keyword evidence="8 9" id="KW-0975">Bacterial flagellum</keyword>
<dbReference type="GO" id="GO:0003774">
    <property type="term" value="F:cytoskeletal motor activity"/>
    <property type="evidence" value="ECO:0007669"/>
    <property type="project" value="InterPro"/>
</dbReference>
<dbReference type="Pfam" id="PF01514">
    <property type="entry name" value="YscJ_FliF"/>
    <property type="match status" value="1"/>
</dbReference>
<keyword evidence="5 11" id="KW-0812">Transmembrane</keyword>
<feature type="transmembrane region" description="Helical" evidence="11">
    <location>
        <begin position="28"/>
        <end position="49"/>
    </location>
</feature>
<dbReference type="PANTHER" id="PTHR30046:SF0">
    <property type="entry name" value="FLAGELLAR M-RING PROTEIN"/>
    <property type="match status" value="1"/>
</dbReference>
<dbReference type="Pfam" id="PF08345">
    <property type="entry name" value="YscJ_FliF_C"/>
    <property type="match status" value="1"/>
</dbReference>
<evidence type="ECO:0000256" key="8">
    <source>
        <dbReference type="ARBA" id="ARBA00023143"/>
    </source>
</evidence>
<accession>A0A504U9X7</accession>
<evidence type="ECO:0000256" key="10">
    <source>
        <dbReference type="SAM" id="MobiDB-lite"/>
    </source>
</evidence>
<evidence type="ECO:0000256" key="1">
    <source>
        <dbReference type="ARBA" id="ARBA00004117"/>
    </source>
</evidence>
<keyword evidence="14" id="KW-0969">Cilium</keyword>
<dbReference type="InterPro" id="IPR006182">
    <property type="entry name" value="FliF_N_dom"/>
</dbReference>
<dbReference type="PIRSF" id="PIRSF004862">
    <property type="entry name" value="FliF"/>
    <property type="match status" value="1"/>
</dbReference>
<comment type="caution">
    <text evidence="14">The sequence shown here is derived from an EMBL/GenBank/DDBJ whole genome shotgun (WGS) entry which is preliminary data.</text>
</comment>
<dbReference type="Proteomes" id="UP000316429">
    <property type="component" value="Unassembled WGS sequence"/>
</dbReference>
<dbReference type="AlphaFoldDB" id="A0A504U9X7"/>
<dbReference type="InterPro" id="IPR000067">
    <property type="entry name" value="FlgMring_FliF"/>
</dbReference>
<evidence type="ECO:0000313" key="15">
    <source>
        <dbReference type="Proteomes" id="UP000316429"/>
    </source>
</evidence>
<dbReference type="InterPro" id="IPR043427">
    <property type="entry name" value="YscJ/FliF"/>
</dbReference>
<dbReference type="Gene3D" id="3.30.300.30">
    <property type="match status" value="1"/>
</dbReference>
<keyword evidence="4" id="KW-1003">Cell membrane</keyword>
<reference evidence="14 15" key="1">
    <citation type="submission" date="2019-06" db="EMBL/GenBank/DDBJ databases">
        <title>Rhizobium sp. CL12 isolated from roots of soybean.</title>
        <authorList>
            <person name="Wang C."/>
        </authorList>
    </citation>
    <scope>NUCLEOTIDE SEQUENCE [LARGE SCALE GENOMIC DNA]</scope>
    <source>
        <strain evidence="14 15">CL12</strain>
    </source>
</reference>
<evidence type="ECO:0000256" key="6">
    <source>
        <dbReference type="ARBA" id="ARBA00022989"/>
    </source>
</evidence>
<name>A0A504U9X7_9HYPH</name>
<feature type="domain" description="Flagellar M-ring C-terminal" evidence="13">
    <location>
        <begin position="254"/>
        <end position="419"/>
    </location>
</feature>
<feature type="compositionally biased region" description="Polar residues" evidence="10">
    <location>
        <begin position="301"/>
        <end position="318"/>
    </location>
</feature>
<keyword evidence="14" id="KW-0282">Flagellum</keyword>
<keyword evidence="7 11" id="KW-0472">Membrane</keyword>
<dbReference type="InterPro" id="IPR013556">
    <property type="entry name" value="Flag_M-ring_C"/>
</dbReference>
<dbReference type="InterPro" id="IPR045851">
    <property type="entry name" value="AMP-bd_C_sf"/>
</dbReference>
<feature type="region of interest" description="Disordered" evidence="10">
    <location>
        <begin position="298"/>
        <end position="345"/>
    </location>
</feature>
<comment type="subcellular location">
    <subcellularLocation>
        <location evidence="1 9">Bacterial flagellum basal body</location>
    </subcellularLocation>
    <subcellularLocation>
        <location evidence="2">Cell membrane</location>
        <topology evidence="2">Multi-pass membrane protein</topology>
    </subcellularLocation>
</comment>
<evidence type="ECO:0000256" key="5">
    <source>
        <dbReference type="ARBA" id="ARBA00022692"/>
    </source>
</evidence>
<keyword evidence="15" id="KW-1185">Reference proteome</keyword>
<evidence type="ECO:0000256" key="4">
    <source>
        <dbReference type="ARBA" id="ARBA00022475"/>
    </source>
</evidence>
<dbReference type="EMBL" id="VFYP01000001">
    <property type="protein sequence ID" value="TPP12014.1"/>
    <property type="molecule type" value="Genomic_DNA"/>
</dbReference>
<feature type="domain" description="Flagellar M-ring N-terminal" evidence="12">
    <location>
        <begin position="50"/>
        <end position="223"/>
    </location>
</feature>
<feature type="transmembrane region" description="Helical" evidence="11">
    <location>
        <begin position="442"/>
        <end position="463"/>
    </location>
</feature>